<accession>A0A518ICD3</accession>
<dbReference type="KEGG" id="gfm:Enr17x_28120"/>
<evidence type="ECO:0000313" key="5">
    <source>
        <dbReference type="Proteomes" id="UP000318313"/>
    </source>
</evidence>
<dbReference type="EMBL" id="CP037452">
    <property type="protein sequence ID" value="QDV50768.1"/>
    <property type="molecule type" value="Genomic_DNA"/>
</dbReference>
<dbReference type="RefSeq" id="WP_145309504.1">
    <property type="nucleotide sequence ID" value="NZ_CP037452.1"/>
</dbReference>
<dbReference type="Gene3D" id="3.40.50.10390">
    <property type="entry name" value="Gingipain r, domain 1"/>
    <property type="match status" value="1"/>
</dbReference>
<dbReference type="AlphaFoldDB" id="A0A518ICD3"/>
<dbReference type="GO" id="GO:0004197">
    <property type="term" value="F:cysteine-type endopeptidase activity"/>
    <property type="evidence" value="ECO:0007669"/>
    <property type="project" value="InterPro"/>
</dbReference>
<dbReference type="Gene3D" id="2.60.40.3800">
    <property type="match status" value="1"/>
</dbReference>
<dbReference type="InterPro" id="IPR029031">
    <property type="entry name" value="Gingipain_N_sf"/>
</dbReference>
<evidence type="ECO:0000259" key="2">
    <source>
        <dbReference type="Pfam" id="PF01364"/>
    </source>
</evidence>
<dbReference type="Pfam" id="PF01364">
    <property type="entry name" value="Peptidase_C25"/>
    <property type="match status" value="1"/>
</dbReference>
<dbReference type="GO" id="GO:0006508">
    <property type="term" value="P:proteolysis"/>
    <property type="evidence" value="ECO:0007669"/>
    <property type="project" value="InterPro"/>
</dbReference>
<evidence type="ECO:0000259" key="3">
    <source>
        <dbReference type="Pfam" id="PF08126"/>
    </source>
</evidence>
<feature type="domain" description="Gingipain propeptide" evidence="3">
    <location>
        <begin position="53"/>
        <end position="188"/>
    </location>
</feature>
<proteinExistence type="predicted"/>
<dbReference type="OrthoDB" id="5294031at2"/>
<feature type="domain" description="Gingipain" evidence="2">
    <location>
        <begin position="244"/>
        <end position="620"/>
    </location>
</feature>
<reference evidence="4 5" key="1">
    <citation type="submission" date="2019-03" db="EMBL/GenBank/DDBJ databases">
        <title>Deep-cultivation of Planctomycetes and their phenomic and genomic characterization uncovers novel biology.</title>
        <authorList>
            <person name="Wiegand S."/>
            <person name="Jogler M."/>
            <person name="Boedeker C."/>
            <person name="Pinto D."/>
            <person name="Vollmers J."/>
            <person name="Rivas-Marin E."/>
            <person name="Kohn T."/>
            <person name="Peeters S.H."/>
            <person name="Heuer A."/>
            <person name="Rast P."/>
            <person name="Oberbeckmann S."/>
            <person name="Bunk B."/>
            <person name="Jeske O."/>
            <person name="Meyerdierks A."/>
            <person name="Storesund J.E."/>
            <person name="Kallscheuer N."/>
            <person name="Luecker S."/>
            <person name="Lage O.M."/>
            <person name="Pohl T."/>
            <person name="Merkel B.J."/>
            <person name="Hornburger P."/>
            <person name="Mueller R.-W."/>
            <person name="Bruemmer F."/>
            <person name="Labrenz M."/>
            <person name="Spormann A.M."/>
            <person name="Op den Camp H."/>
            <person name="Overmann J."/>
            <person name="Amann R."/>
            <person name="Jetten M.S.M."/>
            <person name="Mascher T."/>
            <person name="Medema M.H."/>
            <person name="Devos D.P."/>
            <person name="Kaster A.-K."/>
            <person name="Ovreas L."/>
            <person name="Rohde M."/>
            <person name="Galperin M.Y."/>
            <person name="Jogler C."/>
        </authorList>
    </citation>
    <scope>NUCLEOTIDE SEQUENCE [LARGE SCALE GENOMIC DNA]</scope>
    <source>
        <strain evidence="4 5">Enr17</strain>
    </source>
</reference>
<keyword evidence="4" id="KW-0378">Hydrolase</keyword>
<dbReference type="SUPFAM" id="SSF52129">
    <property type="entry name" value="Caspase-like"/>
    <property type="match status" value="1"/>
</dbReference>
<evidence type="ECO:0000313" key="4">
    <source>
        <dbReference type="EMBL" id="QDV50768.1"/>
    </source>
</evidence>
<dbReference type="EC" id="3.4.22.37" evidence="4"/>
<dbReference type="Pfam" id="PF08126">
    <property type="entry name" value="Propeptide_C25"/>
    <property type="match status" value="1"/>
</dbReference>
<sequence>MRKLVMLDAAGLSDEYDIELLGTEPIVEVEEFEHEIRLSVKFPAFFLIDDSHEVKGKRIPFKQVDIDGVGYLVESGKPLMPSFGRYVQLPAGCGYEVHVKKSEPREFEGIDVLPAQDEITDDADTEHEFEYDESFYKKSRSYPSELVEVTGPFELDAYHAILVHIRPAQYKPKKQKLLLYPNIVVTIRLIEGAGDADLDVYDRNLELESFGNMFVNPQRDIEQRLEGRWLERQPPLSHLTGPQYLIIAHDDFLQAARKLADWKLRKGLITKIVPISDIGNSVSQIKEYVRNQRSKPGSKLRYLLLLGDVDQITTETISGGAFGSNASDYYYTTKFDPAGSTDLVMPSISGGRIPAQSLAEANAVVEQIIRYEKAPPADPEYYRRMTFAGYFQDDQPQDGRADRRYMKTLESIRSHLVSLGFEIERVYVSNNPNPQYFRDGTPVPTEVKAALLNGAVATANLVDATTEGQLITAHRDHGLESGWHMPHFQTGDLSGVTGTMPSIFYSVNCLTGRFDLSASTNSFAEAIMQLPGGAPSLIAATRVSHSFLNDDLTKAIFDGMWPGVLPTFPSSTAAYGVRNNRLGDLLNYAKSYLPICGSGSPQYIKDHFEIYHVIGDPTLEIWKDVPRLIRLRAFIQDTHMHIQLPIVPKGCLITIWHGKRLLKKFEPSSTLVRISLRDLQGRGLPWMERVVQICAAAPGNRFSAVKVRI</sequence>
<dbReference type="Proteomes" id="UP000318313">
    <property type="component" value="Chromosome"/>
</dbReference>
<dbReference type="Gene3D" id="3.40.50.1460">
    <property type="match status" value="1"/>
</dbReference>
<dbReference type="InterPro" id="IPR001769">
    <property type="entry name" value="Gingipain"/>
</dbReference>
<keyword evidence="5" id="KW-1185">Reference proteome</keyword>
<dbReference type="InterPro" id="IPR029030">
    <property type="entry name" value="Caspase-like_dom_sf"/>
</dbReference>
<organism evidence="4 5">
    <name type="scientific">Gimesia fumaroli</name>
    <dbReference type="NCBI Taxonomy" id="2527976"/>
    <lineage>
        <taxon>Bacteria</taxon>
        <taxon>Pseudomonadati</taxon>
        <taxon>Planctomycetota</taxon>
        <taxon>Planctomycetia</taxon>
        <taxon>Planctomycetales</taxon>
        <taxon>Planctomycetaceae</taxon>
        <taxon>Gimesia</taxon>
    </lineage>
</organism>
<gene>
    <name evidence="4" type="primary">rgpB</name>
    <name evidence="4" type="ORF">Enr17x_28120</name>
</gene>
<dbReference type="InterPro" id="IPR012600">
    <property type="entry name" value="Propeptide_C25"/>
</dbReference>
<name>A0A518ICD3_9PLAN</name>
<evidence type="ECO:0000256" key="1">
    <source>
        <dbReference type="ARBA" id="ARBA00022729"/>
    </source>
</evidence>
<keyword evidence="1" id="KW-0732">Signal</keyword>
<dbReference type="InterPro" id="IPR038490">
    <property type="entry name" value="Gingipain_propep_sf"/>
</dbReference>
<protein>
    <submittedName>
        <fullName evidence="4">Gingipain R2</fullName>
        <ecNumber evidence="4">3.4.22.37</ecNumber>
    </submittedName>
</protein>